<dbReference type="RefSeq" id="WP_203676926.1">
    <property type="nucleotide sequence ID" value="NZ_BOMW01000007.1"/>
</dbReference>
<dbReference type="AlphaFoldDB" id="A0A919MX47"/>
<dbReference type="EMBL" id="BOMW01000007">
    <property type="protein sequence ID" value="GIF03177.1"/>
    <property type="molecule type" value="Genomic_DNA"/>
</dbReference>
<gene>
    <name evidence="2" type="ORF">Asi03nite_07150</name>
</gene>
<sequence length="116" mass="11495">MIFIGVGARRGAAVVAAIEAALAQAGVDRAEVGAVATLDRRSFPDVGWPVVTFRAEQLAARPVPTPSARVAAAVGTPSVAEAAALLAAGPSAELIMPKRIFGGVTVALARSAPGPG</sequence>
<dbReference type="Proteomes" id="UP000629619">
    <property type="component" value="Unassembled WGS sequence"/>
</dbReference>
<evidence type="ECO:0000313" key="3">
    <source>
        <dbReference type="Proteomes" id="UP000629619"/>
    </source>
</evidence>
<evidence type="ECO:0000259" key="1">
    <source>
        <dbReference type="Pfam" id="PF01890"/>
    </source>
</evidence>
<evidence type="ECO:0000313" key="2">
    <source>
        <dbReference type="EMBL" id="GIF03177.1"/>
    </source>
</evidence>
<dbReference type="SUPFAM" id="SSF159664">
    <property type="entry name" value="CobE/GbiG C-terminal domain-like"/>
    <property type="match status" value="1"/>
</dbReference>
<proteinExistence type="predicted"/>
<dbReference type="Pfam" id="PF01890">
    <property type="entry name" value="CbiG_C"/>
    <property type="match status" value="1"/>
</dbReference>
<name>A0A919MX47_9ACTN</name>
<dbReference type="GO" id="GO:0009236">
    <property type="term" value="P:cobalamin biosynthetic process"/>
    <property type="evidence" value="ECO:0007669"/>
    <property type="project" value="InterPro"/>
</dbReference>
<dbReference type="InterPro" id="IPR052553">
    <property type="entry name" value="CbiG_hydrolase"/>
</dbReference>
<dbReference type="PANTHER" id="PTHR37477:SF1">
    <property type="entry name" value="COBALT-PRECORRIN-5A HYDROLASE"/>
    <property type="match status" value="1"/>
</dbReference>
<reference evidence="2" key="1">
    <citation type="submission" date="2021-01" db="EMBL/GenBank/DDBJ databases">
        <title>Whole genome shotgun sequence of Actinoplanes siamensis NBRC 109076.</title>
        <authorList>
            <person name="Komaki H."/>
            <person name="Tamura T."/>
        </authorList>
    </citation>
    <scope>NUCLEOTIDE SEQUENCE</scope>
    <source>
        <strain evidence="2">NBRC 109076</strain>
    </source>
</reference>
<dbReference type="Gene3D" id="3.30.420.180">
    <property type="entry name" value="CobE/GbiG C-terminal domain"/>
    <property type="match status" value="1"/>
</dbReference>
<organism evidence="2 3">
    <name type="scientific">Actinoplanes siamensis</name>
    <dbReference type="NCBI Taxonomy" id="1223317"/>
    <lineage>
        <taxon>Bacteria</taxon>
        <taxon>Bacillati</taxon>
        <taxon>Actinomycetota</taxon>
        <taxon>Actinomycetes</taxon>
        <taxon>Micromonosporales</taxon>
        <taxon>Micromonosporaceae</taxon>
        <taxon>Actinoplanes</taxon>
    </lineage>
</organism>
<keyword evidence="3" id="KW-1185">Reference proteome</keyword>
<feature type="domain" description="CobE/GbiG C-terminal" evidence="1">
    <location>
        <begin position="2"/>
        <end position="109"/>
    </location>
</feature>
<dbReference type="InterPro" id="IPR036518">
    <property type="entry name" value="CobE/GbiG_C_sf"/>
</dbReference>
<accession>A0A919MX47</accession>
<protein>
    <recommendedName>
        <fullName evidence="1">CobE/GbiG C-terminal domain-containing protein</fullName>
    </recommendedName>
</protein>
<dbReference type="PANTHER" id="PTHR37477">
    <property type="entry name" value="COBALT-PRECORRIN-5A HYDROLASE"/>
    <property type="match status" value="1"/>
</dbReference>
<comment type="caution">
    <text evidence="2">The sequence shown here is derived from an EMBL/GenBank/DDBJ whole genome shotgun (WGS) entry which is preliminary data.</text>
</comment>
<dbReference type="InterPro" id="IPR002750">
    <property type="entry name" value="CobE/GbiG_C"/>
</dbReference>